<feature type="domain" description="Transposase IS4-like" evidence="2">
    <location>
        <begin position="132"/>
        <end position="242"/>
    </location>
</feature>
<evidence type="ECO:0000313" key="3">
    <source>
        <dbReference type="EMBL" id="AWM35631.1"/>
    </source>
</evidence>
<dbReference type="InterPro" id="IPR047952">
    <property type="entry name" value="Transpos_IS4"/>
</dbReference>
<evidence type="ECO:0000256" key="1">
    <source>
        <dbReference type="SAM" id="Phobius"/>
    </source>
</evidence>
<dbReference type="AlphaFoldDB" id="A0A2Z3GSY0"/>
<dbReference type="KEGG" id="gog:C1280_00395"/>
<evidence type="ECO:0000313" key="4">
    <source>
        <dbReference type="Proteomes" id="UP000245802"/>
    </source>
</evidence>
<dbReference type="InterPro" id="IPR012337">
    <property type="entry name" value="RNaseH-like_sf"/>
</dbReference>
<keyword evidence="4" id="KW-1185">Reference proteome</keyword>
<dbReference type="EMBL" id="CP025958">
    <property type="protein sequence ID" value="AWM35631.1"/>
    <property type="molecule type" value="Genomic_DNA"/>
</dbReference>
<keyword evidence="1" id="KW-0812">Transmembrane</keyword>
<name>A0A2Z3GSY0_9BACT</name>
<dbReference type="Proteomes" id="UP000245802">
    <property type="component" value="Chromosome"/>
</dbReference>
<dbReference type="GO" id="GO:0004803">
    <property type="term" value="F:transposase activity"/>
    <property type="evidence" value="ECO:0007669"/>
    <property type="project" value="InterPro"/>
</dbReference>
<keyword evidence="1" id="KW-1133">Transmembrane helix</keyword>
<gene>
    <name evidence="3" type="ORF">C1280_00395</name>
</gene>
<dbReference type="SUPFAM" id="SSF53098">
    <property type="entry name" value="Ribonuclease H-like"/>
    <property type="match status" value="1"/>
</dbReference>
<dbReference type="NCBIfam" id="NF033592">
    <property type="entry name" value="transpos_IS4_1"/>
    <property type="match status" value="1"/>
</dbReference>
<evidence type="ECO:0000259" key="2">
    <source>
        <dbReference type="Pfam" id="PF01609"/>
    </source>
</evidence>
<dbReference type="GO" id="GO:0006313">
    <property type="term" value="P:DNA transposition"/>
    <property type="evidence" value="ECO:0007669"/>
    <property type="project" value="InterPro"/>
</dbReference>
<dbReference type="PANTHER" id="PTHR37529">
    <property type="entry name" value="TRANSPOSASE INSG FOR INSERTION SEQUENCE ELEMENT IS4-RELATED"/>
    <property type="match status" value="1"/>
</dbReference>
<sequence length="258" mass="27518">MSHLYAPAPSFQTVLRTFAPAPDLPARALLTVDQIQAAGADLGVDFATEGHHVWTPARTLWTFLTQCLSTSTSCAAAAAVALRVTLGLHPCSEATGAYCKARAKLPVALLSRLATQSGDELERHAPKEWQWKGRRVLLGDGTTLSGPDTPANQAAYPQHTNQKRGLGFPLIRVVVLLGFATGALVGAAIGPAKGKEAGEMALLRELLDRFQAGDVFVADRAYCSYWLVSALQARGVDVAIRLHQSRHYDFGAGPPPGR</sequence>
<accession>A0A2Z3GSY0</accession>
<keyword evidence="1" id="KW-0472">Membrane</keyword>
<organism evidence="3 4">
    <name type="scientific">Gemmata obscuriglobus</name>
    <dbReference type="NCBI Taxonomy" id="114"/>
    <lineage>
        <taxon>Bacteria</taxon>
        <taxon>Pseudomonadati</taxon>
        <taxon>Planctomycetota</taxon>
        <taxon>Planctomycetia</taxon>
        <taxon>Gemmatales</taxon>
        <taxon>Gemmataceae</taxon>
        <taxon>Gemmata</taxon>
    </lineage>
</organism>
<dbReference type="GO" id="GO:0003677">
    <property type="term" value="F:DNA binding"/>
    <property type="evidence" value="ECO:0007669"/>
    <property type="project" value="InterPro"/>
</dbReference>
<dbReference type="InterPro" id="IPR002559">
    <property type="entry name" value="Transposase_11"/>
</dbReference>
<protein>
    <submittedName>
        <fullName evidence="3">IS4/IS5 family transposase</fullName>
    </submittedName>
</protein>
<dbReference type="PANTHER" id="PTHR37529:SF1">
    <property type="entry name" value="TRANSPOSASE INSG FOR INSERTION SEQUENCE ELEMENT IS4-RELATED"/>
    <property type="match status" value="1"/>
</dbReference>
<reference evidence="3 4" key="1">
    <citation type="submission" date="2018-01" db="EMBL/GenBank/DDBJ databases">
        <title>G. obscuriglobus.</title>
        <authorList>
            <person name="Franke J."/>
            <person name="Blomberg W."/>
            <person name="Selmecki A."/>
        </authorList>
    </citation>
    <scope>NUCLEOTIDE SEQUENCE [LARGE SCALE GENOMIC DNA]</scope>
    <source>
        <strain evidence="3 4">DSM 5831</strain>
    </source>
</reference>
<feature type="transmembrane region" description="Helical" evidence="1">
    <location>
        <begin position="170"/>
        <end position="190"/>
    </location>
</feature>
<dbReference type="RefSeq" id="WP_010052097.1">
    <property type="nucleotide sequence ID" value="NZ_CP025958.1"/>
</dbReference>
<proteinExistence type="predicted"/>
<dbReference type="OrthoDB" id="9796012at2"/>
<dbReference type="Pfam" id="PF01609">
    <property type="entry name" value="DDE_Tnp_1"/>
    <property type="match status" value="1"/>
</dbReference>